<evidence type="ECO:0000313" key="2">
    <source>
        <dbReference type="EMBL" id="AHE52725.1"/>
    </source>
</evidence>
<dbReference type="OrthoDB" id="9787292at2"/>
<name>W0AAM6_9SPHN</name>
<dbReference type="GO" id="GO:0005737">
    <property type="term" value="C:cytoplasm"/>
    <property type="evidence" value="ECO:0007669"/>
    <property type="project" value="TreeGrafter"/>
</dbReference>
<protein>
    <recommendedName>
        <fullName evidence="1">NAD-dependent epimerase/dehydratase domain-containing protein</fullName>
    </recommendedName>
</protein>
<keyword evidence="3" id="KW-1185">Reference proteome</keyword>
<evidence type="ECO:0000259" key="1">
    <source>
        <dbReference type="Pfam" id="PF01370"/>
    </source>
</evidence>
<reference evidence="2 3" key="1">
    <citation type="submission" date="2013-07" db="EMBL/GenBank/DDBJ databases">
        <title>Completed genome of Sphingomonas sanxanigenens NX02.</title>
        <authorList>
            <person name="Ma T."/>
            <person name="Huang H."/>
            <person name="Wu M."/>
            <person name="Li X."/>
            <person name="Li G."/>
        </authorList>
    </citation>
    <scope>NUCLEOTIDE SEQUENCE [LARGE SCALE GENOMIC DNA]</scope>
    <source>
        <strain evidence="2 3">NX02</strain>
    </source>
</reference>
<dbReference type="HOGENOM" id="CLU_007383_12_3_5"/>
<dbReference type="Proteomes" id="UP000018851">
    <property type="component" value="Chromosome"/>
</dbReference>
<dbReference type="PATRIC" id="fig|1123269.5.peg.956"/>
<dbReference type="GO" id="GO:0004029">
    <property type="term" value="F:aldehyde dehydrogenase (NAD+) activity"/>
    <property type="evidence" value="ECO:0007669"/>
    <property type="project" value="TreeGrafter"/>
</dbReference>
<dbReference type="STRING" id="1123269.NX02_04920"/>
<evidence type="ECO:0000313" key="3">
    <source>
        <dbReference type="Proteomes" id="UP000018851"/>
    </source>
</evidence>
<dbReference type="SUPFAM" id="SSF51735">
    <property type="entry name" value="NAD(P)-binding Rossmann-fold domains"/>
    <property type="match status" value="1"/>
</dbReference>
<dbReference type="EMBL" id="CP006644">
    <property type="protein sequence ID" value="AHE52725.1"/>
    <property type="molecule type" value="Genomic_DNA"/>
</dbReference>
<dbReference type="Gene3D" id="3.40.50.720">
    <property type="entry name" value="NAD(P)-binding Rossmann-like Domain"/>
    <property type="match status" value="1"/>
</dbReference>
<accession>W0AAM6</accession>
<feature type="domain" description="NAD-dependent epimerase/dehydratase" evidence="1">
    <location>
        <begin position="3"/>
        <end position="210"/>
    </location>
</feature>
<organism evidence="2 3">
    <name type="scientific">Sphingomonas sanxanigenens DSM 19645 = NX02</name>
    <dbReference type="NCBI Taxonomy" id="1123269"/>
    <lineage>
        <taxon>Bacteria</taxon>
        <taxon>Pseudomonadati</taxon>
        <taxon>Pseudomonadota</taxon>
        <taxon>Alphaproteobacteria</taxon>
        <taxon>Sphingomonadales</taxon>
        <taxon>Sphingomonadaceae</taxon>
        <taxon>Sphingomonas</taxon>
    </lineage>
</organism>
<dbReference type="InterPro" id="IPR051783">
    <property type="entry name" value="NAD(P)-dependent_oxidoreduct"/>
</dbReference>
<dbReference type="RefSeq" id="WP_025291021.1">
    <property type="nucleotide sequence ID" value="NZ_CP006644.1"/>
</dbReference>
<dbReference type="InterPro" id="IPR036291">
    <property type="entry name" value="NAD(P)-bd_dom_sf"/>
</dbReference>
<dbReference type="PANTHER" id="PTHR48079">
    <property type="entry name" value="PROTEIN YEEZ"/>
    <property type="match status" value="1"/>
</dbReference>
<dbReference type="PANTHER" id="PTHR48079:SF6">
    <property type="entry name" value="NAD(P)-BINDING DOMAIN-CONTAINING PROTEIN-RELATED"/>
    <property type="match status" value="1"/>
</dbReference>
<gene>
    <name evidence="2" type="ORF">NX02_04920</name>
</gene>
<dbReference type="InterPro" id="IPR001509">
    <property type="entry name" value="Epimerase_deHydtase"/>
</dbReference>
<dbReference type="AlphaFoldDB" id="W0AAM6"/>
<proteinExistence type="predicted"/>
<dbReference type="Pfam" id="PF01370">
    <property type="entry name" value="Epimerase"/>
    <property type="match status" value="1"/>
</dbReference>
<dbReference type="KEGG" id="ssan:NX02_04920"/>
<dbReference type="eggNOG" id="COG0451">
    <property type="taxonomic scope" value="Bacteria"/>
</dbReference>
<sequence length="299" mass="30606">MKVFVTGASGFIGGAVATRLVQAGHEVRGLVRSAAKADAVRAFGIAPVSGTLDDHALLAREAAAADAVINAASSDDRGAADALIGALAGSGKVLIHTSGTSIVGDEAMGEPSDAVFDEAAPLAPEPDKVARVALDRAVRDAPGIRSIVLCNSLIYGDPIGPDAASVQLPRLIAQARETGVARHIGRGLNRWSTVHIADVADLYLLALEKAPAGTFAYVESGESAFRDMVQAIGETLGLGDAQPMDGEAAVARWGREMAVFGLGSNSRVRGHRARALGWAPKHDSAEAWIRAALAPAGAA</sequence>